<dbReference type="InterPro" id="IPR037185">
    <property type="entry name" value="EmrE-like"/>
</dbReference>
<dbReference type="InterPro" id="IPR000620">
    <property type="entry name" value="EamA_dom"/>
</dbReference>
<keyword evidence="3" id="KW-0812">Transmembrane</keyword>
<evidence type="ECO:0000256" key="2">
    <source>
        <dbReference type="ARBA" id="ARBA00007362"/>
    </source>
</evidence>
<feature type="domain" description="EamA" evidence="6">
    <location>
        <begin position="5"/>
        <end position="139"/>
    </location>
</feature>
<comment type="caution">
    <text evidence="7">The sequence shown here is derived from an EMBL/GenBank/DDBJ whole genome shotgun (WGS) entry which is preliminary data.</text>
</comment>
<dbReference type="PANTHER" id="PTHR32322">
    <property type="entry name" value="INNER MEMBRANE TRANSPORTER"/>
    <property type="match status" value="1"/>
</dbReference>
<name>A0A6I3SDR5_9BURK</name>
<dbReference type="SUPFAM" id="SSF103481">
    <property type="entry name" value="Multidrug resistance efflux transporter EmrE"/>
    <property type="match status" value="2"/>
</dbReference>
<evidence type="ECO:0000313" key="8">
    <source>
        <dbReference type="Proteomes" id="UP000462362"/>
    </source>
</evidence>
<evidence type="ECO:0000256" key="5">
    <source>
        <dbReference type="ARBA" id="ARBA00023136"/>
    </source>
</evidence>
<keyword evidence="4" id="KW-1133">Transmembrane helix</keyword>
<dbReference type="RefSeq" id="WP_155168451.1">
    <property type="nucleotide sequence ID" value="NZ_DBFJNL010000015.1"/>
</dbReference>
<proteinExistence type="inferred from homology"/>
<evidence type="ECO:0000313" key="7">
    <source>
        <dbReference type="EMBL" id="MTU44226.1"/>
    </source>
</evidence>
<evidence type="ECO:0000256" key="3">
    <source>
        <dbReference type="ARBA" id="ARBA00022692"/>
    </source>
</evidence>
<organism evidence="7 8">
    <name type="scientific">Parasutterella excrementihominis</name>
    <dbReference type="NCBI Taxonomy" id="487175"/>
    <lineage>
        <taxon>Bacteria</taxon>
        <taxon>Pseudomonadati</taxon>
        <taxon>Pseudomonadota</taxon>
        <taxon>Betaproteobacteria</taxon>
        <taxon>Burkholderiales</taxon>
        <taxon>Sutterellaceae</taxon>
        <taxon>Parasutterella</taxon>
    </lineage>
</organism>
<dbReference type="Pfam" id="PF00892">
    <property type="entry name" value="EamA"/>
    <property type="match status" value="2"/>
</dbReference>
<dbReference type="InterPro" id="IPR050638">
    <property type="entry name" value="AA-Vitamin_Transporters"/>
</dbReference>
<comment type="subcellular location">
    <subcellularLocation>
        <location evidence="1">Membrane</location>
        <topology evidence="1">Multi-pass membrane protein</topology>
    </subcellularLocation>
</comment>
<evidence type="ECO:0000256" key="1">
    <source>
        <dbReference type="ARBA" id="ARBA00004141"/>
    </source>
</evidence>
<keyword evidence="5" id="KW-0472">Membrane</keyword>
<sequence length="292" mass="31327">MRNLIGPLFLLVSCLLFSVTGTLQQLAPEGHTPVVITEVRMLLGSLTILAWCLLNHRLPSNWSAVPWKPMLIAVASVLLYQLLFFYSVAEVGVAVGSVVAIATTPLWAAVVAFLLFKKKPSKFWVFATVLAIAGVFLINFGGGLQAQSVDWKLLLPVAAGLCYGVEIIAVGKVVEKLNPETTMLLEMGLVAVLLLPVTFFFPTKWIFTTGGILVSLGLGVVTAGIAYPCFTYGIKYTSPVVASTLALTEPLMAAALGIFFLHENLSISMGLGMLSLMASVIVLIFEEPNNHS</sequence>
<accession>A0A6I3SDR5</accession>
<comment type="similarity">
    <text evidence="2">Belongs to the EamA transporter family.</text>
</comment>
<evidence type="ECO:0000256" key="4">
    <source>
        <dbReference type="ARBA" id="ARBA00022989"/>
    </source>
</evidence>
<protein>
    <submittedName>
        <fullName evidence="7">EamA family transporter</fullName>
    </submittedName>
</protein>
<reference evidence="7 8" key="1">
    <citation type="journal article" date="2019" name="Nat. Med.">
        <title>A library of human gut bacterial isolates paired with longitudinal multiomics data enables mechanistic microbiome research.</title>
        <authorList>
            <person name="Poyet M."/>
            <person name="Groussin M."/>
            <person name="Gibbons S.M."/>
            <person name="Avila-Pacheco J."/>
            <person name="Jiang X."/>
            <person name="Kearney S.M."/>
            <person name="Perrotta A.R."/>
            <person name="Berdy B."/>
            <person name="Zhao S."/>
            <person name="Lieberman T.D."/>
            <person name="Swanson P.K."/>
            <person name="Smith M."/>
            <person name="Roesemann S."/>
            <person name="Alexander J.E."/>
            <person name="Rich S.A."/>
            <person name="Livny J."/>
            <person name="Vlamakis H."/>
            <person name="Clish C."/>
            <person name="Bullock K."/>
            <person name="Deik A."/>
            <person name="Scott J."/>
            <person name="Pierce K.A."/>
            <person name="Xavier R.J."/>
            <person name="Alm E.J."/>
        </authorList>
    </citation>
    <scope>NUCLEOTIDE SEQUENCE [LARGE SCALE GENOMIC DNA]</scope>
    <source>
        <strain evidence="7 8">BIOML-A2</strain>
    </source>
</reference>
<dbReference type="Proteomes" id="UP000462362">
    <property type="component" value="Unassembled WGS sequence"/>
</dbReference>
<dbReference type="EMBL" id="WNCL01000054">
    <property type="protein sequence ID" value="MTU44226.1"/>
    <property type="molecule type" value="Genomic_DNA"/>
</dbReference>
<evidence type="ECO:0000259" key="6">
    <source>
        <dbReference type="Pfam" id="PF00892"/>
    </source>
</evidence>
<dbReference type="PANTHER" id="PTHR32322:SF2">
    <property type="entry name" value="EAMA DOMAIN-CONTAINING PROTEIN"/>
    <property type="match status" value="1"/>
</dbReference>
<dbReference type="AlphaFoldDB" id="A0A6I3SDR5"/>
<dbReference type="GO" id="GO:0016020">
    <property type="term" value="C:membrane"/>
    <property type="evidence" value="ECO:0007669"/>
    <property type="project" value="UniProtKB-SubCell"/>
</dbReference>
<feature type="domain" description="EamA" evidence="6">
    <location>
        <begin position="153"/>
        <end position="284"/>
    </location>
</feature>
<gene>
    <name evidence="7" type="ORF">GMD42_11570</name>
</gene>